<organism evidence="3 4">
    <name type="scientific">Stakelama marina</name>
    <dbReference type="NCBI Taxonomy" id="2826939"/>
    <lineage>
        <taxon>Bacteria</taxon>
        <taxon>Pseudomonadati</taxon>
        <taxon>Pseudomonadota</taxon>
        <taxon>Alphaproteobacteria</taxon>
        <taxon>Sphingomonadales</taxon>
        <taxon>Sphingomonadaceae</taxon>
        <taxon>Stakelama</taxon>
    </lineage>
</organism>
<feature type="domain" description="PilZ" evidence="2">
    <location>
        <begin position="21"/>
        <end position="101"/>
    </location>
</feature>
<comment type="caution">
    <text evidence="3">The sequence shown here is derived from an EMBL/GenBank/DDBJ whole genome shotgun (WGS) entry which is preliminary data.</text>
</comment>
<dbReference type="InterPro" id="IPR009875">
    <property type="entry name" value="PilZ_domain"/>
</dbReference>
<dbReference type="AlphaFoldDB" id="A0A8T4ICN1"/>
<evidence type="ECO:0000313" key="4">
    <source>
        <dbReference type="Proteomes" id="UP000676996"/>
    </source>
</evidence>
<gene>
    <name evidence="3" type="ORF">J7S20_05010</name>
</gene>
<reference evidence="3" key="1">
    <citation type="submission" date="2021-04" db="EMBL/GenBank/DDBJ databases">
        <title>Ouciella asimina sp. nov., isolated from the surface seawater in the hydrothermal field of Okinawa Trough.</title>
        <authorList>
            <person name="Shuang W."/>
        </authorList>
    </citation>
    <scope>NUCLEOTIDE SEQUENCE</scope>
    <source>
        <strain evidence="3">LXI357</strain>
    </source>
</reference>
<evidence type="ECO:0000313" key="3">
    <source>
        <dbReference type="EMBL" id="MBR0551862.1"/>
    </source>
</evidence>
<dbReference type="SUPFAM" id="SSF141371">
    <property type="entry name" value="PilZ domain-like"/>
    <property type="match status" value="1"/>
</dbReference>
<dbReference type="Proteomes" id="UP000676996">
    <property type="component" value="Unassembled WGS sequence"/>
</dbReference>
<sequence>MNQHRSDAFGDKPTAAGGHSRSNARDSMFLSAKFCHDGLSEAQVVRIRNLSAGGLMAEYPERLAVGTPVSVEIRGIGKVTGSVAWCTDERVGVAFDRQVDPKLARKPVGKGAKSPVYTKAILPRR</sequence>
<dbReference type="Pfam" id="PF07238">
    <property type="entry name" value="PilZ"/>
    <property type="match status" value="1"/>
</dbReference>
<evidence type="ECO:0000256" key="1">
    <source>
        <dbReference type="SAM" id="MobiDB-lite"/>
    </source>
</evidence>
<dbReference type="EMBL" id="JAGRQC010000001">
    <property type="protein sequence ID" value="MBR0551862.1"/>
    <property type="molecule type" value="Genomic_DNA"/>
</dbReference>
<name>A0A8T4ICN1_9SPHN</name>
<feature type="region of interest" description="Disordered" evidence="1">
    <location>
        <begin position="1"/>
        <end position="23"/>
    </location>
</feature>
<accession>A0A8T4ICN1</accession>
<protein>
    <submittedName>
        <fullName evidence="3">PilZ domain-containing protein</fullName>
    </submittedName>
</protein>
<proteinExistence type="predicted"/>
<dbReference type="GO" id="GO:0035438">
    <property type="term" value="F:cyclic-di-GMP binding"/>
    <property type="evidence" value="ECO:0007669"/>
    <property type="project" value="InterPro"/>
</dbReference>
<dbReference type="Gene3D" id="2.40.10.220">
    <property type="entry name" value="predicted glycosyltransferase like domains"/>
    <property type="match status" value="1"/>
</dbReference>
<evidence type="ECO:0000259" key="2">
    <source>
        <dbReference type="Pfam" id="PF07238"/>
    </source>
</evidence>
<feature type="compositionally biased region" description="Basic and acidic residues" evidence="1">
    <location>
        <begin position="1"/>
        <end position="10"/>
    </location>
</feature>
<keyword evidence="4" id="KW-1185">Reference proteome</keyword>